<dbReference type="PANTHER" id="PTHR11124">
    <property type="entry name" value="VACUOLAR SORTING PROTEIN VPS29"/>
    <property type="match status" value="1"/>
</dbReference>
<comment type="cofactor">
    <cofactor evidence="2">
        <name>a divalent metal cation</name>
        <dbReference type="ChEBI" id="CHEBI:60240"/>
    </cofactor>
</comment>
<evidence type="ECO:0000313" key="5">
    <source>
        <dbReference type="Proteomes" id="UP000036356"/>
    </source>
</evidence>
<keyword evidence="2" id="KW-0479">Metal-binding</keyword>
<sequence>MKIAVLSDTHLRLGKTLPRFVWEHLEEADLIIHAGDLVHKEILDELSLLAPVKAVCGNCDDWDVNLPSQEWVECGSLKIGIIHGHQGKGQTTMERAYNAFVSNPVDIVVFGHSHTPALMWHQGVLMFNPGSPTDKRREPQYSFGWMVLQEGSINAKHIYF</sequence>
<comment type="similarity">
    <text evidence="1 2">Belongs to the metallophosphoesterase superfamily. YfcE family.</text>
</comment>
<comment type="caution">
    <text evidence="4">The sequence shown here is derived from an EMBL/GenBank/DDBJ whole genome shotgun (WGS) entry which is preliminary data.</text>
</comment>
<keyword evidence="5" id="KW-1185">Reference proteome</keyword>
<dbReference type="AlphaFoldDB" id="A0A0J1FX00"/>
<dbReference type="STRING" id="476652.DEAC_c03380"/>
<proteinExistence type="inferred from homology"/>
<dbReference type="EC" id="3.1.4.-" evidence="2"/>
<dbReference type="InterPro" id="IPR000979">
    <property type="entry name" value="Phosphodiesterase_MJ0936/Vps29"/>
</dbReference>
<reference evidence="4 5" key="1">
    <citation type="submission" date="2015-06" db="EMBL/GenBank/DDBJ databases">
        <title>Draft genome of the moderately acidophilic sulfate reducer Candidatus Desulfosporosinus acididurans strain M1.</title>
        <authorList>
            <person name="Poehlein A."/>
            <person name="Petzsch P."/>
            <person name="Johnson B.D."/>
            <person name="Schloemann M."/>
            <person name="Daniel R."/>
            <person name="Muehling M."/>
        </authorList>
    </citation>
    <scope>NUCLEOTIDE SEQUENCE [LARGE SCALE GENOMIC DNA]</scope>
    <source>
        <strain evidence="4 5">M1</strain>
    </source>
</reference>
<dbReference type="Proteomes" id="UP000036356">
    <property type="component" value="Unassembled WGS sequence"/>
</dbReference>
<evidence type="ECO:0000313" key="4">
    <source>
        <dbReference type="EMBL" id="KLU67930.1"/>
    </source>
</evidence>
<dbReference type="EMBL" id="LDZY01000001">
    <property type="protein sequence ID" value="KLU67930.1"/>
    <property type="molecule type" value="Genomic_DNA"/>
</dbReference>
<dbReference type="Gene3D" id="3.60.21.10">
    <property type="match status" value="1"/>
</dbReference>
<dbReference type="InterPro" id="IPR029052">
    <property type="entry name" value="Metallo-depent_PP-like"/>
</dbReference>
<feature type="domain" description="Calcineurin-like phosphoesterase" evidence="3">
    <location>
        <begin position="1"/>
        <end position="148"/>
    </location>
</feature>
<evidence type="ECO:0000259" key="3">
    <source>
        <dbReference type="Pfam" id="PF12850"/>
    </source>
</evidence>
<evidence type="ECO:0000256" key="1">
    <source>
        <dbReference type="ARBA" id="ARBA00008950"/>
    </source>
</evidence>
<dbReference type="Pfam" id="PF12850">
    <property type="entry name" value="Metallophos_2"/>
    <property type="match status" value="1"/>
</dbReference>
<dbReference type="InterPro" id="IPR024654">
    <property type="entry name" value="Calcineurin-like_PHP_lpxH"/>
</dbReference>
<gene>
    <name evidence="4" type="ORF">DEAC_c03380</name>
</gene>
<dbReference type="SUPFAM" id="SSF56300">
    <property type="entry name" value="Metallo-dependent phosphatases"/>
    <property type="match status" value="1"/>
</dbReference>
<evidence type="ECO:0000256" key="2">
    <source>
        <dbReference type="RuleBase" id="RU362039"/>
    </source>
</evidence>
<name>A0A0J1FX00_9FIRM</name>
<dbReference type="GO" id="GO:0046872">
    <property type="term" value="F:metal ion binding"/>
    <property type="evidence" value="ECO:0007669"/>
    <property type="project" value="UniProtKB-KW"/>
</dbReference>
<dbReference type="GO" id="GO:0016787">
    <property type="term" value="F:hydrolase activity"/>
    <property type="evidence" value="ECO:0007669"/>
    <property type="project" value="UniProtKB-UniRule"/>
</dbReference>
<dbReference type="PATRIC" id="fig|476652.3.peg.339"/>
<dbReference type="RefSeq" id="WP_047808260.1">
    <property type="nucleotide sequence ID" value="NZ_LDZY01000001.1"/>
</dbReference>
<accession>A0A0J1FX00</accession>
<organism evidence="4 5">
    <name type="scientific">Desulfosporosinus acididurans</name>
    <dbReference type="NCBI Taxonomy" id="476652"/>
    <lineage>
        <taxon>Bacteria</taxon>
        <taxon>Bacillati</taxon>
        <taxon>Bacillota</taxon>
        <taxon>Clostridia</taxon>
        <taxon>Eubacteriales</taxon>
        <taxon>Desulfitobacteriaceae</taxon>
        <taxon>Desulfosporosinus</taxon>
    </lineage>
</organism>
<dbReference type="NCBIfam" id="TIGR00040">
    <property type="entry name" value="yfcE"/>
    <property type="match status" value="1"/>
</dbReference>
<protein>
    <recommendedName>
        <fullName evidence="2">Phosphoesterase</fullName>
        <ecNumber evidence="2">3.1.4.-</ecNumber>
    </recommendedName>
</protein>